<protein>
    <submittedName>
        <fullName evidence="1">Uncharacterized protein</fullName>
    </submittedName>
</protein>
<accession>A0A7H9B931</accession>
<evidence type="ECO:0000313" key="2">
    <source>
        <dbReference type="Proteomes" id="UP000509704"/>
    </source>
</evidence>
<dbReference type="EMBL" id="CP058611">
    <property type="protein sequence ID" value="QLG75043.1"/>
    <property type="molecule type" value="Genomic_DNA"/>
</dbReference>
<proteinExistence type="predicted"/>
<organism evidence="1 2">
    <name type="scientific">Zygotorulaspora mrakii</name>
    <name type="common">Zygosaccharomyces mrakii</name>
    <dbReference type="NCBI Taxonomy" id="42260"/>
    <lineage>
        <taxon>Eukaryota</taxon>
        <taxon>Fungi</taxon>
        <taxon>Dikarya</taxon>
        <taxon>Ascomycota</taxon>
        <taxon>Saccharomycotina</taxon>
        <taxon>Saccharomycetes</taxon>
        <taxon>Saccharomycetales</taxon>
        <taxon>Saccharomycetaceae</taxon>
        <taxon>Zygotorulaspora</taxon>
    </lineage>
</organism>
<dbReference type="RefSeq" id="XP_037146768.1">
    <property type="nucleotide sequence ID" value="XM_037290873.1"/>
</dbReference>
<sequence length="658" mass="74267">MFNINDMNNKLKKTSVAARASHRGQVDYLKGLSPVMGSLKNMKSWYALFFASFRRQPSARQYRYKDNVPTIRNTVLRKFRSRFRDSELNTVSIPCTRALELWSLGSVQKLLVSDIQASFKGASGLQLIRVSPRSAAEEENLSIAKWAEVAPIFSTPLLRLYGPVSGDHFGTSGREGEAPLEFQYAIKLMSKDGSKELGFVSWPDPAYSLSCQGLGVSAETFKYLNGAEFVNPVDNSPLNVYEVDFVPKDSNGIGLFPAFVDSHRVLFTGLQLCGSLIRRKLCSGQSKHRVNNLLTRMPREQANELPLDSSSNDFFGECSFANLKALMNRTKKYKLLWSTGKDRSKICPGDIIRSCLASRRVTNAQLEEEFCKHYILFSLFSQTLRIQEYLEKEKIDLGESSLNLNVCDSFIWEKFRAVNTIGEPSNIQELIEFKSRYDDFLGFLTSYYFSLIAEMKASTAEFYAGGAQSRALTVYMLLNTILRDCKLIKMFSPNLSTYVDEKLPQLPKEPELDSRIAGISDNTGVGSKVSSIITNCIELEHLMYSDNFSTDAPIQLEPVAPTSDWKLVIMSKQELPPDMTRLVKFNSKVHTQFVADLADVSRNSFSICKAKKMIDQNLFIFLYKLERPRRISREDLISDIIDKLEDASALPTKSVAAR</sequence>
<dbReference type="AlphaFoldDB" id="A0A7H9B931"/>
<dbReference type="GeneID" id="59238846"/>
<dbReference type="KEGG" id="zmk:HG535_0H03700"/>
<evidence type="ECO:0000313" key="1">
    <source>
        <dbReference type="EMBL" id="QLG75043.1"/>
    </source>
</evidence>
<keyword evidence="2" id="KW-1185">Reference proteome</keyword>
<gene>
    <name evidence="1" type="ORF">HG535_0H03700</name>
</gene>
<dbReference type="OrthoDB" id="4069973at2759"/>
<name>A0A7H9B931_ZYGMR</name>
<reference evidence="1 2" key="1">
    <citation type="submission" date="2020-07" db="EMBL/GenBank/DDBJ databases">
        <title>The yeast mating-type switching endonuclease HO is a domesticated member of an unorthodox homing genetic element family.</title>
        <authorList>
            <person name="Coughlan A.Y."/>
            <person name="Lombardi L."/>
            <person name="Braun-Galleani S."/>
            <person name="Martos A.R."/>
            <person name="Galeote V."/>
            <person name="Bigey F."/>
            <person name="Dequin S."/>
            <person name="Byrne K.P."/>
            <person name="Wolfe K.H."/>
        </authorList>
    </citation>
    <scope>NUCLEOTIDE SEQUENCE [LARGE SCALE GENOMIC DNA]</scope>
    <source>
        <strain evidence="1 2">NRRL Y-6702</strain>
    </source>
</reference>
<dbReference type="Proteomes" id="UP000509704">
    <property type="component" value="Chromosome 8"/>
</dbReference>